<proteinExistence type="predicted"/>
<dbReference type="AlphaFoldDB" id="A0A0P1AP49"/>
<dbReference type="Proteomes" id="UP000054928">
    <property type="component" value="Unassembled WGS sequence"/>
</dbReference>
<dbReference type="EMBL" id="CCYD01000645">
    <property type="protein sequence ID" value="CEG42525.1"/>
    <property type="molecule type" value="Genomic_DNA"/>
</dbReference>
<accession>A0A0P1AP49</accession>
<dbReference type="GeneID" id="36407847"/>
<sequence>MPQGILSGTIESDGWDSRKCKNMEAMQPLDERYPEKGSGLLDTPSMTLRASRVELCLVISAVCGYTVLIATATTVTRLSAVSAIMMVTWSSAATSPCGARATRAMTFVELADT</sequence>
<keyword evidence="2" id="KW-1185">Reference proteome</keyword>
<name>A0A0P1AP49_PLAHL</name>
<reference evidence="2" key="1">
    <citation type="submission" date="2014-09" db="EMBL/GenBank/DDBJ databases">
        <authorList>
            <person name="Sharma Rahul"/>
            <person name="Thines Marco"/>
        </authorList>
    </citation>
    <scope>NUCLEOTIDE SEQUENCE [LARGE SCALE GENOMIC DNA]</scope>
</reference>
<evidence type="ECO:0000313" key="1">
    <source>
        <dbReference type="EMBL" id="CEG42525.1"/>
    </source>
</evidence>
<dbReference type="RefSeq" id="XP_024578894.1">
    <property type="nucleotide sequence ID" value="XM_024728415.1"/>
</dbReference>
<protein>
    <submittedName>
        <fullName evidence="1">Uncharacterized protein</fullName>
    </submittedName>
</protein>
<evidence type="ECO:0000313" key="2">
    <source>
        <dbReference type="Proteomes" id="UP000054928"/>
    </source>
</evidence>
<organism evidence="1 2">
    <name type="scientific">Plasmopara halstedii</name>
    <name type="common">Downy mildew of sunflower</name>
    <dbReference type="NCBI Taxonomy" id="4781"/>
    <lineage>
        <taxon>Eukaryota</taxon>
        <taxon>Sar</taxon>
        <taxon>Stramenopiles</taxon>
        <taxon>Oomycota</taxon>
        <taxon>Peronosporomycetes</taxon>
        <taxon>Peronosporales</taxon>
        <taxon>Peronosporaceae</taxon>
        <taxon>Plasmopara</taxon>
    </lineage>
</organism>